<keyword evidence="5" id="KW-1185">Reference proteome</keyword>
<dbReference type="InterPro" id="IPR015888">
    <property type="entry name" value="Fuc_isomerase_C"/>
</dbReference>
<dbReference type="GO" id="GO:0016853">
    <property type="term" value="F:isomerase activity"/>
    <property type="evidence" value="ECO:0007669"/>
    <property type="project" value="UniProtKB-KW"/>
</dbReference>
<sequence>MKKITNVPEVKLGIIAVSRDCFVISLSERRRKAIVESFSQYGTIYEAKTTVENEVDMLKAVDEVKQAGCNALCVFLGNFGPETPETLIAKEFAGPVLYAAAAEEHAGDLIDGRGDAYCGMLNCSYNLGLRKLNAVIPEYPIGTACDIAKMLRDFIPVARACIGIANLKIITFGPRPQDFFACNAPIKALYDIGVEIQENSELDLLVSYRAHKDDGRIPEVVKDMESELGTEGNRFPDLLPRMAQFELTLLDWAEANKGARKYVAFANKCWPAFPKEFGFEPCYVNSRLATRGIPVACEVDIYGALSEYIGTCVTGSPVTLLDINNSVPADMYENDIKGKFPYAYKATDVFMGFHCGNTPFCRLNPKSKPAIKYQLIQHRLLEPSGSEPDFTRGTLEGDIDSGDITFFRLQSAADTTLHAYIAQGEVLPVATRSFCGIGVFAIPEMGRFYRHVLISKRYPHHGAVAFGHAGKALFTVFDYLGVQDISYNKSAGQLYGDENPFENRCDEYRA</sequence>
<proteinExistence type="predicted"/>
<gene>
    <name evidence="4" type="ORF">HMPREF0860_2091</name>
</gene>
<keyword evidence="1 4" id="KW-0413">Isomerase</keyword>
<dbReference type="PANTHER" id="PTHR36120">
    <property type="entry name" value="FUCOSE ISOMERASE"/>
    <property type="match status" value="1"/>
</dbReference>
<evidence type="ECO:0000256" key="1">
    <source>
        <dbReference type="ARBA" id="ARBA00023235"/>
    </source>
</evidence>
<reference evidence="4 5" key="1">
    <citation type="submission" date="2013-08" db="EMBL/GenBank/DDBJ databases">
        <authorList>
            <person name="Durkin A.S."/>
            <person name="Haft D.R."/>
            <person name="McCorrison J."/>
            <person name="Torralba M."/>
            <person name="Gillis M."/>
            <person name="Haft D.H."/>
            <person name="Methe B."/>
            <person name="Sutton G."/>
            <person name="Nelson K.E."/>
        </authorList>
    </citation>
    <scope>NUCLEOTIDE SEQUENCE [LARGE SCALE GENOMIC DNA]</scope>
    <source>
        <strain evidence="4 5">ATCC 35536</strain>
    </source>
</reference>
<dbReference type="EMBL" id="AVQI01000033">
    <property type="protein sequence ID" value="ERK03416.1"/>
    <property type="molecule type" value="Genomic_DNA"/>
</dbReference>
<evidence type="ECO:0000313" key="4">
    <source>
        <dbReference type="EMBL" id="ERK03416.1"/>
    </source>
</evidence>
<dbReference type="RefSeq" id="WP_021495568.1">
    <property type="nucleotide sequence ID" value="NZ_AVQI01000033.1"/>
</dbReference>
<evidence type="ECO:0000259" key="3">
    <source>
        <dbReference type="Pfam" id="PF02952"/>
    </source>
</evidence>
<organism evidence="4 5">
    <name type="scientific">Treponema socranskii subsp. socranskii VPI DR56BR1116 = ATCC 35536</name>
    <dbReference type="NCBI Taxonomy" id="1125725"/>
    <lineage>
        <taxon>Bacteria</taxon>
        <taxon>Pseudomonadati</taxon>
        <taxon>Spirochaetota</taxon>
        <taxon>Spirochaetia</taxon>
        <taxon>Spirochaetales</taxon>
        <taxon>Treponemataceae</taxon>
        <taxon>Treponema</taxon>
    </lineage>
</organism>
<dbReference type="Proteomes" id="UP000016646">
    <property type="component" value="Unassembled WGS sequence"/>
</dbReference>
<evidence type="ECO:0000256" key="2">
    <source>
        <dbReference type="ARBA" id="ARBA00023277"/>
    </source>
</evidence>
<protein>
    <submittedName>
        <fullName evidence="4">L-fucose isomerase, C-terminal domain protein</fullName>
    </submittedName>
</protein>
<dbReference type="PANTHER" id="PTHR36120:SF1">
    <property type="entry name" value="L-FUCOSE ISOMERASE C-TERMINAL DOMAIN-CONTAINING PROTEIN"/>
    <property type="match status" value="1"/>
</dbReference>
<dbReference type="SUPFAM" id="SSF53743">
    <property type="entry name" value="FucI/AraA N-terminal and middle domains"/>
    <property type="match status" value="1"/>
</dbReference>
<accession>A0ABP2YM10</accession>
<dbReference type="Pfam" id="PF02952">
    <property type="entry name" value="Fucose_iso_C"/>
    <property type="match status" value="1"/>
</dbReference>
<name>A0ABP2YM10_TRESO</name>
<dbReference type="InterPro" id="IPR009015">
    <property type="entry name" value="Fucose_isomerase_N/cen_sf"/>
</dbReference>
<feature type="domain" description="L-fucose isomerase C-terminal" evidence="3">
    <location>
        <begin position="353"/>
        <end position="483"/>
    </location>
</feature>
<comment type="caution">
    <text evidence="4">The sequence shown here is derived from an EMBL/GenBank/DDBJ whole genome shotgun (WGS) entry which is preliminary data.</text>
</comment>
<evidence type="ECO:0000313" key="5">
    <source>
        <dbReference type="Proteomes" id="UP000016646"/>
    </source>
</evidence>
<keyword evidence="2" id="KW-0119">Carbohydrate metabolism</keyword>